<proteinExistence type="predicted"/>
<accession>A0ABT5C135</accession>
<organism evidence="2 3">
    <name type="scientific">Sorangium atrum</name>
    <dbReference type="NCBI Taxonomy" id="2995308"/>
    <lineage>
        <taxon>Bacteria</taxon>
        <taxon>Pseudomonadati</taxon>
        <taxon>Myxococcota</taxon>
        <taxon>Polyangia</taxon>
        <taxon>Polyangiales</taxon>
        <taxon>Polyangiaceae</taxon>
        <taxon>Sorangium</taxon>
    </lineage>
</organism>
<dbReference type="Gene3D" id="3.40.50.300">
    <property type="entry name" value="P-loop containing nucleotide triphosphate hydrolases"/>
    <property type="match status" value="1"/>
</dbReference>
<dbReference type="EMBL" id="JAQNDK010000002">
    <property type="protein sequence ID" value="MDC0679698.1"/>
    <property type="molecule type" value="Genomic_DNA"/>
</dbReference>
<dbReference type="InterPro" id="IPR051396">
    <property type="entry name" value="Bact_Antivir_Def_Nuclease"/>
</dbReference>
<dbReference type="Pfam" id="PF13304">
    <property type="entry name" value="AAA_21"/>
    <property type="match status" value="1"/>
</dbReference>
<sequence length="513" mass="57731">MNAHKGLQSRRFSGLGHINVICGRNNSGKSTVLEAISNSGAGIAATPESMIDAARGLARREQRHGGIEAHLWNAIEPIVLDAMKHVDTTKTNIFSENEIQDVVKSIIEASNKRVEELSESSQIDGQKKFALYIDMPYLHNKLFNILTQVYTSSFSALLIPARRYIESQSTLDEPETLNPNGKGLIQLLFVCRNKRKSSPERHFYDTVRQYFREISNGFDFDLSLTGDSSINIDFYSKEGAHPADNCGLGLHELLVIVSFALWESKSAICIEEPENHMHPEMQRRLLSFFRHVTKKQFFISTHSNIFVNSAAVDKVFFTSYKNAAVYVDDVTSRATALHDLGYSVTDNLVSDLVILVEGPTDAPVVEEFLDKLGLDERFTIKIWPLGGDIMDQLDLSVFGERYKVIALVDLDPGSNGVRTRFASACQRLGIEVFRLQRYAIENYFSLDSLRSVFSSQIPQTINEIRPDTPLKDQIGMSVKKNNRKIARAMRFDDVSGTDLGTFFRRVEQIVTSQ</sequence>
<dbReference type="SUPFAM" id="SSF52540">
    <property type="entry name" value="P-loop containing nucleoside triphosphate hydrolases"/>
    <property type="match status" value="1"/>
</dbReference>
<gene>
    <name evidence="2" type="ORF">POL72_18290</name>
</gene>
<evidence type="ECO:0000259" key="1">
    <source>
        <dbReference type="Pfam" id="PF13304"/>
    </source>
</evidence>
<feature type="domain" description="ATPase AAA-type core" evidence="1">
    <location>
        <begin position="18"/>
        <end position="307"/>
    </location>
</feature>
<evidence type="ECO:0000313" key="2">
    <source>
        <dbReference type="EMBL" id="MDC0679698.1"/>
    </source>
</evidence>
<keyword evidence="3" id="KW-1185">Reference proteome</keyword>
<reference evidence="2 3" key="1">
    <citation type="submission" date="2023-01" db="EMBL/GenBank/DDBJ databases">
        <title>Minimal conservation of predation-associated metabolite biosynthetic gene clusters underscores biosynthetic potential of Myxococcota including descriptions for ten novel species: Archangium lansinium sp. nov., Myxococcus landrumus sp. nov., Nannocystis bai.</title>
        <authorList>
            <person name="Ahearne A."/>
            <person name="Stevens C."/>
            <person name="Dowd S."/>
        </authorList>
    </citation>
    <scope>NUCLEOTIDE SEQUENCE [LARGE SCALE GENOMIC DNA]</scope>
    <source>
        <strain evidence="2 3">WIWO2</strain>
    </source>
</reference>
<dbReference type="PANTHER" id="PTHR43581:SF2">
    <property type="entry name" value="EXCINUCLEASE ATPASE SUBUNIT"/>
    <property type="match status" value="1"/>
</dbReference>
<evidence type="ECO:0000313" key="3">
    <source>
        <dbReference type="Proteomes" id="UP001217485"/>
    </source>
</evidence>
<dbReference type="PANTHER" id="PTHR43581">
    <property type="entry name" value="ATP/GTP PHOSPHATASE"/>
    <property type="match status" value="1"/>
</dbReference>
<name>A0ABT5C135_9BACT</name>
<dbReference type="Proteomes" id="UP001217485">
    <property type="component" value="Unassembled WGS sequence"/>
</dbReference>
<dbReference type="InterPro" id="IPR027417">
    <property type="entry name" value="P-loop_NTPase"/>
</dbReference>
<comment type="caution">
    <text evidence="2">The sequence shown here is derived from an EMBL/GenBank/DDBJ whole genome shotgun (WGS) entry which is preliminary data.</text>
</comment>
<dbReference type="InterPro" id="IPR003959">
    <property type="entry name" value="ATPase_AAA_core"/>
</dbReference>
<dbReference type="RefSeq" id="WP_272096695.1">
    <property type="nucleotide sequence ID" value="NZ_JAQNDK010000002.1"/>
</dbReference>
<protein>
    <submittedName>
        <fullName evidence="2">AAA family ATPase</fullName>
    </submittedName>
</protein>